<dbReference type="EMBL" id="JBHTJH010000004">
    <property type="protein sequence ID" value="MFD0862306.1"/>
    <property type="molecule type" value="Genomic_DNA"/>
</dbReference>
<evidence type="ECO:0008006" key="3">
    <source>
        <dbReference type="Google" id="ProtNLM"/>
    </source>
</evidence>
<dbReference type="Proteomes" id="UP001596978">
    <property type="component" value="Unassembled WGS sequence"/>
</dbReference>
<proteinExistence type="predicted"/>
<accession>A0ABW3D022</accession>
<gene>
    <name evidence="1" type="ORF">ACFQ1M_08790</name>
</gene>
<evidence type="ECO:0000313" key="1">
    <source>
        <dbReference type="EMBL" id="MFD0862306.1"/>
    </source>
</evidence>
<name>A0ABW3D022_9FLAO</name>
<reference evidence="2" key="1">
    <citation type="journal article" date="2019" name="Int. J. Syst. Evol. Microbiol.">
        <title>The Global Catalogue of Microorganisms (GCM) 10K type strain sequencing project: providing services to taxonomists for standard genome sequencing and annotation.</title>
        <authorList>
            <consortium name="The Broad Institute Genomics Platform"/>
            <consortium name="The Broad Institute Genome Sequencing Center for Infectious Disease"/>
            <person name="Wu L."/>
            <person name="Ma J."/>
        </authorList>
    </citation>
    <scope>NUCLEOTIDE SEQUENCE [LARGE SCALE GENOMIC DNA]</scope>
    <source>
        <strain evidence="2">CCUG 62952</strain>
    </source>
</reference>
<organism evidence="1 2">
    <name type="scientific">Sungkyunkwania multivorans</name>
    <dbReference type="NCBI Taxonomy" id="1173618"/>
    <lineage>
        <taxon>Bacteria</taxon>
        <taxon>Pseudomonadati</taxon>
        <taxon>Bacteroidota</taxon>
        <taxon>Flavobacteriia</taxon>
        <taxon>Flavobacteriales</taxon>
        <taxon>Flavobacteriaceae</taxon>
        <taxon>Sungkyunkwania</taxon>
    </lineage>
</organism>
<comment type="caution">
    <text evidence="1">The sequence shown here is derived from an EMBL/GenBank/DDBJ whole genome shotgun (WGS) entry which is preliminary data.</text>
</comment>
<sequence length="77" mass="8907">MKNYYTYRFNVDGEIITYGITTDLKTEEKNLRLKNASLVFAENSFIPYENGRIEQIGCITSLAMAKKWLRKKSPIAP</sequence>
<evidence type="ECO:0000313" key="2">
    <source>
        <dbReference type="Proteomes" id="UP001596978"/>
    </source>
</evidence>
<keyword evidence="2" id="KW-1185">Reference proteome</keyword>
<protein>
    <recommendedName>
        <fullName evidence="3">DUF2283 domain-containing protein</fullName>
    </recommendedName>
</protein>
<dbReference type="RefSeq" id="WP_386406971.1">
    <property type="nucleotide sequence ID" value="NZ_JBHTJH010000004.1"/>
</dbReference>